<dbReference type="SMART" id="SM00283">
    <property type="entry name" value="MA"/>
    <property type="match status" value="1"/>
</dbReference>
<feature type="domain" description="HAMP" evidence="7">
    <location>
        <begin position="703"/>
        <end position="755"/>
    </location>
</feature>
<dbReference type="InterPro" id="IPR004090">
    <property type="entry name" value="Chemotax_Me-accpt_rcpt"/>
</dbReference>
<dbReference type="Pfam" id="PF18947">
    <property type="entry name" value="HAMP_2"/>
    <property type="match status" value="4"/>
</dbReference>
<dbReference type="PRINTS" id="PR00260">
    <property type="entry name" value="CHEMTRNSDUCR"/>
</dbReference>
<keyword evidence="3" id="KW-0807">Transducer</keyword>
<keyword evidence="5" id="KW-0472">Membrane</keyword>
<feature type="domain" description="HAMP" evidence="7">
    <location>
        <begin position="391"/>
        <end position="443"/>
    </location>
</feature>
<evidence type="ECO:0000313" key="9">
    <source>
        <dbReference type="Proteomes" id="UP001162734"/>
    </source>
</evidence>
<dbReference type="SUPFAM" id="SSF158472">
    <property type="entry name" value="HAMP domain-like"/>
    <property type="match status" value="1"/>
</dbReference>
<feature type="transmembrane region" description="Helical" evidence="5">
    <location>
        <begin position="367"/>
        <end position="386"/>
    </location>
</feature>
<dbReference type="Gene3D" id="1.10.8.500">
    <property type="entry name" value="HAMP domain in histidine kinase"/>
    <property type="match status" value="1"/>
</dbReference>
<evidence type="ECO:0000256" key="2">
    <source>
        <dbReference type="ARBA" id="ARBA00029447"/>
    </source>
</evidence>
<evidence type="ECO:0000259" key="6">
    <source>
        <dbReference type="PROSITE" id="PS50111"/>
    </source>
</evidence>
<dbReference type="Proteomes" id="UP001162734">
    <property type="component" value="Chromosome"/>
</dbReference>
<dbReference type="Gene3D" id="1.10.287.950">
    <property type="entry name" value="Methyl-accepting chemotaxis protein"/>
    <property type="match status" value="1"/>
</dbReference>
<feature type="domain" description="Methyl-accepting transducer" evidence="6">
    <location>
        <begin position="851"/>
        <end position="1080"/>
    </location>
</feature>
<feature type="region of interest" description="Disordered" evidence="4">
    <location>
        <begin position="1097"/>
        <end position="1117"/>
    </location>
</feature>
<dbReference type="Gene3D" id="1.20.120.1530">
    <property type="match status" value="2"/>
</dbReference>
<dbReference type="Pfam" id="PF00672">
    <property type="entry name" value="HAMP"/>
    <property type="match status" value="1"/>
</dbReference>
<evidence type="ECO:0000256" key="3">
    <source>
        <dbReference type="PROSITE-ProRule" id="PRU00284"/>
    </source>
</evidence>
<evidence type="ECO:0000256" key="4">
    <source>
        <dbReference type="SAM" id="MobiDB-lite"/>
    </source>
</evidence>
<sequence>MKPQLRHKILFAGVAPAAALALAFLAVLGVQRALVAGRIEREVTGLASSSLARTANDLRLLCESSQAEIAIRVRNSLAVARELSARAGGLAPGAEQVSWRAVNQSDKSTVEVTLPKLSLGGAWLGQNRDPARPTLLVDEVQRLVGSRATVFQRMNERGDMLRVATSVLAKDGSRAIGTFIPATEPDGKPNPVIAKVLAGQTFEGRAFVVDAWYVTAYEPLRDAAGRITGMLFVGVRQDGLESIRGAVARARIGRSGSVQVFGAKGKDRGRVLISPEPGAEGQELWDAKDANGRAWVQELVGAALSGDGGEAGGRLERFRAKDAAGVERERIAAATYFAPWDWVLVAGMDVDEATSAAQAAGSALTVAALWVLGLAALLLAAVWFFASAAARRLSRPVEEMAAAAARIAVGDVEQEVTYRSDDEVGRLADSFRSTVGYVREAARAAEAIGAGDLGATLTPRSEHDRLTRSLAGAQSALRAMVGETGALTVAAVEGRLAARADASVCAGAYAQVLQGMNRTLDALVAPLRSAAAVVDRIARGDLPAAITEDWPGEYRNLRDDLNAATASVRALVSDAEALAQAAVEGRLEVRADPAGHQGEYRKVVEGVNATLDAVTGPLAAAAAAVDAISRGEIPAPITAEYAGRFNELRDDLNRCIGAVNRLVEDAGALARAAVAGKLGTRADATRHGGDFRRIVEGVNATLDAVIGPVEVAARYVERISRGELPPPIAEELPGDFGVLKENLHRSGEALAVLLEEVNAVIAAASRGDLARRAAAERSQGAYRAVLEGVNRTVEALVAPVNEATGVLDRLARRDLTARVGGEYQGDHARLKESLNLTAEALRDALAHVASSVNQVASAAEQIAGSSQSVASGATLQAATLERATESVEAVAGKARQSTASALEAARLAEDVRREAGGGNEAVERMTGAMAQIRAAAESTSQIIKDINEIAFQTNLLALNAAVEAARAGEAGRSFAVVAEEVRSLALRSKEAAQRTEALIVESVKQAAEGESTAAEVSSRLAGIVGSVGRVGEVVAGISAAAQAQVQALDEVNRAVAEVEKVTMQNAASAEESSSAAGELSGQAAELAGMVAEFRLEGGAEAKRRRAPRALEARATPR</sequence>
<dbReference type="CDD" id="cd18774">
    <property type="entry name" value="PDC2_HK_sensor"/>
    <property type="match status" value="1"/>
</dbReference>
<evidence type="ECO:0000313" key="8">
    <source>
        <dbReference type="EMBL" id="BDG07356.1"/>
    </source>
</evidence>
<dbReference type="InterPro" id="IPR051310">
    <property type="entry name" value="MCP_chemotaxis"/>
</dbReference>
<dbReference type="PANTHER" id="PTHR43531">
    <property type="entry name" value="PROTEIN ICFG"/>
    <property type="match status" value="1"/>
</dbReference>
<feature type="domain" description="HAMP" evidence="7">
    <location>
        <begin position="612"/>
        <end position="664"/>
    </location>
</feature>
<keyword evidence="5" id="KW-0812">Transmembrane</keyword>
<dbReference type="InterPro" id="IPR029151">
    <property type="entry name" value="Sensor-like_sf"/>
</dbReference>
<dbReference type="CDD" id="cd06225">
    <property type="entry name" value="HAMP"/>
    <property type="match status" value="1"/>
</dbReference>
<dbReference type="EMBL" id="AP025592">
    <property type="protein sequence ID" value="BDG07356.1"/>
    <property type="molecule type" value="Genomic_DNA"/>
</dbReference>
<evidence type="ECO:0000259" key="7">
    <source>
        <dbReference type="PROSITE" id="PS50885"/>
    </source>
</evidence>
<feature type="domain" description="HAMP" evidence="7">
    <location>
        <begin position="521"/>
        <end position="573"/>
    </location>
</feature>
<dbReference type="SUPFAM" id="SSF58104">
    <property type="entry name" value="Methyl-accepting chemotaxis protein (MCP) signaling domain"/>
    <property type="match status" value="1"/>
</dbReference>
<proteinExistence type="inferred from homology"/>
<name>A0ABN6N2R4_9BACT</name>
<dbReference type="InterPro" id="IPR033462">
    <property type="entry name" value="Cache_3-Cache_2"/>
</dbReference>
<evidence type="ECO:0000256" key="1">
    <source>
        <dbReference type="ARBA" id="ARBA00022500"/>
    </source>
</evidence>
<dbReference type="PROSITE" id="PS50885">
    <property type="entry name" value="HAMP"/>
    <property type="match status" value="5"/>
</dbReference>
<reference evidence="9" key="1">
    <citation type="journal article" date="2022" name="Int. J. Syst. Evol. Microbiol.">
        <title>Anaeromyxobacter oryzae sp. nov., Anaeromyxobacter diazotrophicus sp. nov. and Anaeromyxobacter paludicola sp. nov., isolated from paddy soils.</title>
        <authorList>
            <person name="Itoh H."/>
            <person name="Xu Z."/>
            <person name="Mise K."/>
            <person name="Masuda Y."/>
            <person name="Ushijima N."/>
            <person name="Hayakawa C."/>
            <person name="Shiratori Y."/>
            <person name="Senoo K."/>
        </authorList>
    </citation>
    <scope>NUCLEOTIDE SEQUENCE [LARGE SCALE GENOMIC DNA]</scope>
    <source>
        <strain evidence="9">Red630</strain>
    </source>
</reference>
<evidence type="ECO:0008006" key="10">
    <source>
        <dbReference type="Google" id="ProtNLM"/>
    </source>
</evidence>
<dbReference type="PANTHER" id="PTHR43531:SF11">
    <property type="entry name" value="METHYL-ACCEPTING CHEMOTAXIS PROTEIN 3"/>
    <property type="match status" value="1"/>
</dbReference>
<keyword evidence="1" id="KW-0145">Chemotaxis</keyword>
<accession>A0ABN6N2R4</accession>
<organism evidence="8 9">
    <name type="scientific">Anaeromyxobacter paludicola</name>
    <dbReference type="NCBI Taxonomy" id="2918171"/>
    <lineage>
        <taxon>Bacteria</taxon>
        <taxon>Pseudomonadati</taxon>
        <taxon>Myxococcota</taxon>
        <taxon>Myxococcia</taxon>
        <taxon>Myxococcales</taxon>
        <taxon>Cystobacterineae</taxon>
        <taxon>Anaeromyxobacteraceae</taxon>
        <taxon>Anaeromyxobacter</taxon>
    </lineage>
</organism>
<dbReference type="Pfam" id="PF17201">
    <property type="entry name" value="Cache_3-Cache_2"/>
    <property type="match status" value="1"/>
</dbReference>
<dbReference type="SUPFAM" id="SSF103190">
    <property type="entry name" value="Sensory domain-like"/>
    <property type="match status" value="1"/>
</dbReference>
<dbReference type="PROSITE" id="PS50111">
    <property type="entry name" value="CHEMOTAXIS_TRANSDUC_2"/>
    <property type="match status" value="1"/>
</dbReference>
<dbReference type="SMART" id="SM00304">
    <property type="entry name" value="HAMP"/>
    <property type="match status" value="5"/>
</dbReference>
<dbReference type="InterPro" id="IPR003660">
    <property type="entry name" value="HAMP_dom"/>
</dbReference>
<protein>
    <recommendedName>
        <fullName evidence="10">Methyl-accepting chemotaxis sensory transducer</fullName>
    </recommendedName>
</protein>
<comment type="similarity">
    <text evidence="2">Belongs to the methyl-accepting chemotaxis (MCP) protein family.</text>
</comment>
<keyword evidence="5" id="KW-1133">Transmembrane helix</keyword>
<keyword evidence="9" id="KW-1185">Reference proteome</keyword>
<dbReference type="InterPro" id="IPR004089">
    <property type="entry name" value="MCPsignal_dom"/>
</dbReference>
<feature type="domain" description="HAMP" evidence="7">
    <location>
        <begin position="794"/>
        <end position="846"/>
    </location>
</feature>
<dbReference type="Pfam" id="PF00015">
    <property type="entry name" value="MCPsignal"/>
    <property type="match status" value="1"/>
</dbReference>
<evidence type="ECO:0000256" key="5">
    <source>
        <dbReference type="SAM" id="Phobius"/>
    </source>
</evidence>
<dbReference type="RefSeq" id="WP_248344035.1">
    <property type="nucleotide sequence ID" value="NZ_AP025592.1"/>
</dbReference>
<gene>
    <name evidence="8" type="ORF">AMPC_04690</name>
</gene>
<dbReference type="Gene3D" id="3.30.450.20">
    <property type="entry name" value="PAS domain"/>
    <property type="match status" value="1"/>
</dbReference>